<name>A0AAJ4I8Q6_9VIBR</name>
<feature type="domain" description="DUF6475" evidence="1">
    <location>
        <begin position="99"/>
        <end position="187"/>
    </location>
</feature>
<protein>
    <recommendedName>
        <fullName evidence="1">DUF6475 domain-containing protein</fullName>
    </recommendedName>
</protein>
<gene>
    <name evidence="2" type="ORF">I3X05_10395</name>
</gene>
<accession>A0AAJ4I8Q6</accession>
<evidence type="ECO:0000313" key="3">
    <source>
        <dbReference type="Proteomes" id="UP000594435"/>
    </source>
</evidence>
<proteinExistence type="predicted"/>
<evidence type="ECO:0000313" key="2">
    <source>
        <dbReference type="EMBL" id="QPL52428.1"/>
    </source>
</evidence>
<dbReference type="EMBL" id="CP065217">
    <property type="protein sequence ID" value="QPL52428.1"/>
    <property type="molecule type" value="Genomic_DNA"/>
</dbReference>
<dbReference type="InterPro" id="IPR045521">
    <property type="entry name" value="DUF6475"/>
</dbReference>
<dbReference type="AlphaFoldDB" id="A0AAJ4I8Q6"/>
<organism evidence="2 3">
    <name type="scientific">Vibrio navarrensis</name>
    <dbReference type="NCBI Taxonomy" id="29495"/>
    <lineage>
        <taxon>Bacteria</taxon>
        <taxon>Pseudomonadati</taxon>
        <taxon>Pseudomonadota</taxon>
        <taxon>Gammaproteobacteria</taxon>
        <taxon>Vibrionales</taxon>
        <taxon>Vibrionaceae</taxon>
        <taxon>Vibrio</taxon>
    </lineage>
</organism>
<dbReference type="Proteomes" id="UP000594435">
    <property type="component" value="Chromosome 1"/>
</dbReference>
<evidence type="ECO:0000259" key="1">
    <source>
        <dbReference type="Pfam" id="PF20081"/>
    </source>
</evidence>
<reference evidence="2 3" key="1">
    <citation type="submission" date="2020-11" db="EMBL/GenBank/DDBJ databases">
        <title>Complete and Circularized Genome Assembly of a human isolate of Vibrio navarrensis biotype pommerensis with MiSeq and MinION Sequence Data.</title>
        <authorList>
            <person name="Schwartz K."/>
            <person name="Borowiak M."/>
            <person name="Deneke C."/>
            <person name="Balau V."/>
            <person name="Metelmann C."/>
            <person name="Strauch E."/>
        </authorList>
    </citation>
    <scope>NUCLEOTIDE SEQUENCE [LARGE SCALE GENOMIC DNA]</scope>
    <source>
        <strain evidence="2 3">20-VB00237</strain>
    </source>
</reference>
<dbReference type="Pfam" id="PF20081">
    <property type="entry name" value="DUF6475"/>
    <property type="match status" value="1"/>
</dbReference>
<dbReference type="RefSeq" id="WP_193264777.1">
    <property type="nucleotide sequence ID" value="NZ_CP065217.1"/>
</dbReference>
<sequence length="212" mass="23321">MTPNQRPEFAETLAATLSIYRMELTPALLSVYWEDLSIFDLAAVKQALSMHRRNPDNGQFAPKPADIVRLLGGTSKDRAILAWNKTKKAIGSVGSYTSVVFDDALIHAVVSDMGGWPALCHGSEEELTFRQKDFENRYRTYLFNPPSSYPRVLAGVSETENAASGFAIDPPLSVGDREQCKLVYRGGDATQKAPVALVGQSNVVQMQLAQKR</sequence>